<dbReference type="AlphaFoldDB" id="A0A919Y860"/>
<proteinExistence type="predicted"/>
<feature type="transmembrane region" description="Helical" evidence="8">
    <location>
        <begin position="271"/>
        <end position="291"/>
    </location>
</feature>
<feature type="transmembrane region" description="Helical" evidence="8">
    <location>
        <begin position="124"/>
        <end position="141"/>
    </location>
</feature>
<evidence type="ECO:0000256" key="6">
    <source>
        <dbReference type="ARBA" id="ARBA00022840"/>
    </source>
</evidence>
<dbReference type="InterPro" id="IPR036034">
    <property type="entry name" value="PDZ_sf"/>
</dbReference>
<dbReference type="InterPro" id="IPR050482">
    <property type="entry name" value="Sensor_HK_TwoCompSys"/>
</dbReference>
<dbReference type="Pfam" id="PF02518">
    <property type="entry name" value="HATPase_c"/>
    <property type="match status" value="1"/>
</dbReference>
<feature type="transmembrane region" description="Helical" evidence="8">
    <location>
        <begin position="153"/>
        <end position="169"/>
    </location>
</feature>
<feature type="transmembrane region" description="Helical" evidence="8">
    <location>
        <begin position="303"/>
        <end position="321"/>
    </location>
</feature>
<dbReference type="PROSITE" id="PS50109">
    <property type="entry name" value="HIS_KIN"/>
    <property type="match status" value="1"/>
</dbReference>
<dbReference type="EMBL" id="BORS01000013">
    <property type="protein sequence ID" value="GIO43837.1"/>
    <property type="molecule type" value="Genomic_DNA"/>
</dbReference>
<evidence type="ECO:0000256" key="2">
    <source>
        <dbReference type="ARBA" id="ARBA00012438"/>
    </source>
</evidence>
<evidence type="ECO:0000256" key="7">
    <source>
        <dbReference type="ARBA" id="ARBA00023012"/>
    </source>
</evidence>
<dbReference type="Pfam" id="PF00595">
    <property type="entry name" value="PDZ"/>
    <property type="match status" value="1"/>
</dbReference>
<dbReference type="InterPro" id="IPR005467">
    <property type="entry name" value="His_kinase_dom"/>
</dbReference>
<evidence type="ECO:0000256" key="3">
    <source>
        <dbReference type="ARBA" id="ARBA00022679"/>
    </source>
</evidence>
<evidence type="ECO:0000313" key="11">
    <source>
        <dbReference type="Proteomes" id="UP000678895"/>
    </source>
</evidence>
<keyword evidence="3" id="KW-0808">Transferase</keyword>
<dbReference type="PANTHER" id="PTHR24421">
    <property type="entry name" value="NITRATE/NITRITE SENSOR PROTEIN NARX-RELATED"/>
    <property type="match status" value="1"/>
</dbReference>
<dbReference type="PANTHER" id="PTHR24421:SF10">
    <property type="entry name" value="NITRATE_NITRITE SENSOR PROTEIN NARQ"/>
    <property type="match status" value="1"/>
</dbReference>
<dbReference type="Proteomes" id="UP000678895">
    <property type="component" value="Unassembled WGS sequence"/>
</dbReference>
<keyword evidence="8" id="KW-1133">Transmembrane helix</keyword>
<keyword evidence="11" id="KW-1185">Reference proteome</keyword>
<dbReference type="EC" id="2.7.13.3" evidence="2"/>
<dbReference type="Gene3D" id="2.30.42.10">
    <property type="match status" value="1"/>
</dbReference>
<dbReference type="InterPro" id="IPR004358">
    <property type="entry name" value="Sig_transdc_His_kin-like_C"/>
</dbReference>
<evidence type="ECO:0000313" key="10">
    <source>
        <dbReference type="EMBL" id="GIO43837.1"/>
    </source>
</evidence>
<dbReference type="InterPro" id="IPR036890">
    <property type="entry name" value="HATPase_C_sf"/>
</dbReference>
<dbReference type="GO" id="GO:0000160">
    <property type="term" value="P:phosphorelay signal transduction system"/>
    <property type="evidence" value="ECO:0007669"/>
    <property type="project" value="UniProtKB-KW"/>
</dbReference>
<comment type="catalytic activity">
    <reaction evidence="1">
        <text>ATP + protein L-histidine = ADP + protein N-phospho-L-histidine.</text>
        <dbReference type="EC" id="2.7.13.3"/>
    </reaction>
</comment>
<keyword evidence="8" id="KW-0812">Transmembrane</keyword>
<evidence type="ECO:0000256" key="4">
    <source>
        <dbReference type="ARBA" id="ARBA00022741"/>
    </source>
</evidence>
<evidence type="ECO:0000256" key="8">
    <source>
        <dbReference type="SAM" id="Phobius"/>
    </source>
</evidence>
<keyword evidence="4" id="KW-0547">Nucleotide-binding</keyword>
<keyword evidence="6" id="KW-0067">ATP-binding</keyword>
<dbReference type="InterPro" id="IPR001478">
    <property type="entry name" value="PDZ"/>
</dbReference>
<dbReference type="CDD" id="cd16917">
    <property type="entry name" value="HATPase_UhpB-NarQ-NarX-like"/>
    <property type="match status" value="1"/>
</dbReference>
<feature type="transmembrane region" description="Helical" evidence="8">
    <location>
        <begin position="240"/>
        <end position="259"/>
    </location>
</feature>
<dbReference type="InterPro" id="IPR003594">
    <property type="entry name" value="HATPase_dom"/>
</dbReference>
<dbReference type="Gene3D" id="3.30.565.10">
    <property type="entry name" value="Histidine kinase-like ATPase, C-terminal domain"/>
    <property type="match status" value="1"/>
</dbReference>
<organism evidence="10 11">
    <name type="scientific">Paenibacillus apis</name>
    <dbReference type="NCBI Taxonomy" id="1792174"/>
    <lineage>
        <taxon>Bacteria</taxon>
        <taxon>Bacillati</taxon>
        <taxon>Bacillota</taxon>
        <taxon>Bacilli</taxon>
        <taxon>Bacillales</taxon>
        <taxon>Paenibacillaceae</taxon>
        <taxon>Paenibacillus</taxon>
    </lineage>
</organism>
<feature type="transmembrane region" description="Helical" evidence="8">
    <location>
        <begin position="341"/>
        <end position="359"/>
    </location>
</feature>
<feature type="domain" description="Histidine kinase" evidence="9">
    <location>
        <begin position="673"/>
        <end position="766"/>
    </location>
</feature>
<keyword evidence="7" id="KW-0902">Two-component regulatory system</keyword>
<dbReference type="SMART" id="SM00387">
    <property type="entry name" value="HATPase_c"/>
    <property type="match status" value="1"/>
</dbReference>
<feature type="transmembrane region" description="Helical" evidence="8">
    <location>
        <begin position="175"/>
        <end position="196"/>
    </location>
</feature>
<dbReference type="SUPFAM" id="SSF50156">
    <property type="entry name" value="PDZ domain-like"/>
    <property type="match status" value="1"/>
</dbReference>
<sequence>MSSLLRHRRIQYLYIYVCLVVFIAASLYIQIESFTTPYSGILVEINSSLEWIIAKVQNDSIAANWDIAPGDRIVSVDGQPTPKIFTAANENMLVGATRLEVLSNTGSPRLFIVAPTLKDKLENGLAFLMELFLIGVGGYALRKKPESRLIRRFFLLNVLIASTIITLFSDEVVVSSYLFSYCAIWLPYVMLSFYLLFAFRSIYSKFRLLLTGYLAYAFACSAFTAFFLLRREVYEWMSHLLNIIFLFTLLLMAGITAFYSKRLDRIEQNQLLLLFVGIFTSLMPYVLLYALPELLWGSALIPAEYALIGLVPISGTLAYLLVQRQIVDMKFYITRLSVHSLYYSSMLVLFMLAAVWGSLLYATELFILFGLLTYGYRRILLRMQQRENRKKEWLEHQKLRMSLQLAEKRNIRDILKLSADLLHDLIEVQGLTLVYFDDDNLPLVYSTGIYLDTWAPGAATLPDNQDWNDRKEYAQVIELSHRPEEPQLGYLCLGPKTNQTLLSAEENRLVEKFRSEAIQMLLNARQTFRLRQKYEQLNKEQAAYHERRFRDLQTYSHLALEAREAEKIRISYFLHDDLLQNLIFLSRDLEELHDTGKYERERNATWLKCLYDTQRSIRSLSDQLYPHILDKGDLQEALHWLLRDMNRLNEIAVTLQYEAPAPEAFPSFVKANLFRAVRELIVNVFKHAEATEMHVRVWQAKDNLYCSVSDNGKGFAEAASRPQAARGPSFGLMSVCDQMEHLGGSADIDSVPGRGTTITLKLPLFKEKIAP</sequence>
<evidence type="ECO:0000256" key="1">
    <source>
        <dbReference type="ARBA" id="ARBA00000085"/>
    </source>
</evidence>
<accession>A0A919Y860</accession>
<protein>
    <recommendedName>
        <fullName evidence="2">histidine kinase</fullName>
        <ecNumber evidence="2">2.7.13.3</ecNumber>
    </recommendedName>
</protein>
<dbReference type="SUPFAM" id="SSF55874">
    <property type="entry name" value="ATPase domain of HSP90 chaperone/DNA topoisomerase II/histidine kinase"/>
    <property type="match status" value="1"/>
</dbReference>
<dbReference type="GO" id="GO:0004673">
    <property type="term" value="F:protein histidine kinase activity"/>
    <property type="evidence" value="ECO:0007669"/>
    <property type="project" value="UniProtKB-EC"/>
</dbReference>
<evidence type="ECO:0000259" key="9">
    <source>
        <dbReference type="PROSITE" id="PS50109"/>
    </source>
</evidence>
<evidence type="ECO:0000256" key="5">
    <source>
        <dbReference type="ARBA" id="ARBA00022777"/>
    </source>
</evidence>
<dbReference type="PRINTS" id="PR00344">
    <property type="entry name" value="BCTRLSENSOR"/>
</dbReference>
<name>A0A919Y860_9BACL</name>
<feature type="transmembrane region" description="Helical" evidence="8">
    <location>
        <begin position="208"/>
        <end position="228"/>
    </location>
</feature>
<feature type="transmembrane region" description="Helical" evidence="8">
    <location>
        <begin position="365"/>
        <end position="381"/>
    </location>
</feature>
<comment type="caution">
    <text evidence="10">The sequence shown here is derived from an EMBL/GenBank/DDBJ whole genome shotgun (WGS) entry which is preliminary data.</text>
</comment>
<keyword evidence="5" id="KW-0418">Kinase</keyword>
<dbReference type="RefSeq" id="WP_301629219.1">
    <property type="nucleotide sequence ID" value="NZ_BORS01000013.1"/>
</dbReference>
<dbReference type="GO" id="GO:0005524">
    <property type="term" value="F:ATP binding"/>
    <property type="evidence" value="ECO:0007669"/>
    <property type="project" value="UniProtKB-KW"/>
</dbReference>
<gene>
    <name evidence="10" type="ORF">J41TS4_35950</name>
</gene>
<reference evidence="10" key="1">
    <citation type="submission" date="2021-03" db="EMBL/GenBank/DDBJ databases">
        <title>Antimicrobial resistance genes in bacteria isolated from Japanese honey, and their potential for conferring macrolide and lincosamide resistance in the American foulbrood pathogen Paenibacillus larvae.</title>
        <authorList>
            <person name="Okamoto M."/>
            <person name="Kumagai M."/>
            <person name="Kanamori H."/>
            <person name="Takamatsu D."/>
        </authorList>
    </citation>
    <scope>NUCLEOTIDE SEQUENCE</scope>
    <source>
        <strain evidence="10">J41TS4</strain>
    </source>
</reference>
<feature type="transmembrane region" description="Helical" evidence="8">
    <location>
        <begin position="12"/>
        <end position="31"/>
    </location>
</feature>
<keyword evidence="8" id="KW-0472">Membrane</keyword>